<comment type="similarity">
    <text evidence="3">Belongs to the glycosyl hydrolase 63 family.</text>
</comment>
<comment type="function">
    <text evidence="3">Cleaves the distal alpha 1,2-linked glucose residue from the Glc(3)Man(9)GlcNAc(2) oligosaccharide precursor.</text>
</comment>
<evidence type="ECO:0000256" key="3">
    <source>
        <dbReference type="RuleBase" id="RU368089"/>
    </source>
</evidence>
<dbReference type="InterPro" id="IPR004888">
    <property type="entry name" value="Glycoside_hydrolase_63"/>
</dbReference>
<feature type="domain" description="Glycosyl hydrolase family 63 N-terminal" evidence="5">
    <location>
        <begin position="97"/>
        <end position="131"/>
    </location>
</feature>
<organism evidence="6 7">
    <name type="scientific">Folsomia candida</name>
    <name type="common">Springtail</name>
    <dbReference type="NCBI Taxonomy" id="158441"/>
    <lineage>
        <taxon>Eukaryota</taxon>
        <taxon>Metazoa</taxon>
        <taxon>Ecdysozoa</taxon>
        <taxon>Arthropoda</taxon>
        <taxon>Hexapoda</taxon>
        <taxon>Collembola</taxon>
        <taxon>Entomobryomorpha</taxon>
        <taxon>Isotomoidea</taxon>
        <taxon>Isotomidae</taxon>
        <taxon>Proisotominae</taxon>
        <taxon>Folsomia</taxon>
    </lineage>
</organism>
<keyword evidence="3" id="KW-0256">Endoplasmic reticulum</keyword>
<sequence>MQTDCWMAGLDAGKLRNGAVLRTSSRGKGHQQAAGKGPAAKSTMSTGATRQQKRKLSDAEEDDLTLSNGHSGSEGKTGIPSVNKVVVRAGLDIPERFWGSYRPGVYFGLKHRSPKSLLTGFMWLLQSDRRTYLTVILLNRKQCDHKSSPVDHESGSRAPLLLVALESGMSGNLVPKYYGDILKSVEGYTPELGKFTIKFINNNNVLKSSFIQTSLDCMTAASNTVLSSMATTSVSEKQWLFFLKNRNQPDSNPQNFLVYQVRVYCQGGQRSRKGHFSMDIVYESESGVVPSKKLLSGDMYSEMLQSYSVGRPKHVRVMAGALEGDLFIGYEAEEHRGLLVIKYPMENSIVTYLNDMERIWQYVYSKDQLQTLLKR</sequence>
<evidence type="ECO:0000256" key="2">
    <source>
        <dbReference type="ARBA" id="ARBA00023295"/>
    </source>
</evidence>
<dbReference type="GO" id="GO:0009311">
    <property type="term" value="P:oligosaccharide metabolic process"/>
    <property type="evidence" value="ECO:0007669"/>
    <property type="project" value="UniProtKB-UniRule"/>
</dbReference>
<dbReference type="OrthoDB" id="410058at2759"/>
<evidence type="ECO:0000256" key="1">
    <source>
        <dbReference type="ARBA" id="ARBA00022801"/>
    </source>
</evidence>
<dbReference type="Pfam" id="PF00022">
    <property type="entry name" value="Actin"/>
    <property type="match status" value="1"/>
</dbReference>
<comment type="subcellular location">
    <subcellularLocation>
        <location evidence="3">Endoplasmic reticulum membrane</location>
        <topology evidence="3">Single-pass type II membrane protein</topology>
    </subcellularLocation>
</comment>
<evidence type="ECO:0000256" key="4">
    <source>
        <dbReference type="SAM" id="MobiDB-lite"/>
    </source>
</evidence>
<comment type="catalytic activity">
    <reaction evidence="3">
        <text>N(4)-(alpha-D-Glc-(1-&gt;2)-alpha-D-Glc-(1-&gt;3)-alpha-D-Glc-(1-&gt;3)-alpha-D-Man-(1-&gt;2)-alpha-D-Man-(1-&gt;2)-alpha-D-Man-(1-&gt;3)-[alpha-D-Man-(1-&gt;2)-alpha-D-Man-(1-&gt;3)-[alpha-D-Man-(1-&gt;2)-alpha-D-Man-(1-&gt;6)]-alpha-D-Man-(1-&gt;6)]-beta-D-Man-(1-&gt;4)-beta-D-GlcNAc-(1-&gt;4)-beta-D-GlcNAc)-L-asparaginyl-[protein] + H2O = N(4)-(alpha-D-Glc-(1-&gt;3)-alpha-D-Glc-(1-&gt;3)-alpha-D-Man-(1-&gt;2)-alpha-D-Man-(1-&gt;2)-alpha-D-Man-(1-&gt;3)-[alpha-D-Man-(1-&gt;2)-alpha-D-Man-(1-&gt;3)-[alpha-D-Man-(1-&gt;2)-alpha-D-Man-(1-&gt;6)]-alpha-D-Man-(1-&gt;6)]-beta-D-Man-(1-&gt;4)-beta-D-GlcNAc-(1-&gt;4)-beta-D-GlcNAc)-L-asparaginyl-[protein] + beta-D-glucose</text>
        <dbReference type="Rhea" id="RHEA:55988"/>
        <dbReference type="Rhea" id="RHEA-COMP:12806"/>
        <dbReference type="Rhea" id="RHEA-COMP:14355"/>
        <dbReference type="ChEBI" id="CHEBI:15377"/>
        <dbReference type="ChEBI" id="CHEBI:15903"/>
        <dbReference type="ChEBI" id="CHEBI:59082"/>
        <dbReference type="ChEBI" id="CHEBI:132537"/>
        <dbReference type="EC" id="3.2.1.106"/>
    </reaction>
</comment>
<dbReference type="Gene3D" id="2.70.98.110">
    <property type="entry name" value="Glycosyl hydrolase family 63, N-terminal domain"/>
    <property type="match status" value="2"/>
</dbReference>
<dbReference type="Pfam" id="PF16923">
    <property type="entry name" value="Glyco_hydro_63N"/>
    <property type="match status" value="1"/>
</dbReference>
<reference evidence="6 7" key="1">
    <citation type="submission" date="2015-12" db="EMBL/GenBank/DDBJ databases">
        <title>The genome of Folsomia candida.</title>
        <authorList>
            <person name="Faddeeva A."/>
            <person name="Derks M.F."/>
            <person name="Anvar Y."/>
            <person name="Smit S."/>
            <person name="Van Straalen N."/>
            <person name="Roelofs D."/>
        </authorList>
    </citation>
    <scope>NUCLEOTIDE SEQUENCE [LARGE SCALE GENOMIC DNA]</scope>
    <source>
        <strain evidence="6 7">VU population</strain>
        <tissue evidence="6">Whole body</tissue>
    </source>
</reference>
<keyword evidence="7" id="KW-1185">Reference proteome</keyword>
<dbReference type="PANTHER" id="PTHR10412:SF11">
    <property type="entry name" value="MANNOSYL-OLIGOSACCHARIDE GLUCOSIDASE"/>
    <property type="match status" value="1"/>
</dbReference>
<comment type="caution">
    <text evidence="6">The sequence shown here is derived from an EMBL/GenBank/DDBJ whole genome shotgun (WGS) entry which is preliminary data.</text>
</comment>
<dbReference type="EC" id="3.2.1.106" evidence="3"/>
<name>A0A226DJM6_FOLCA</name>
<dbReference type="GO" id="GO:0004573">
    <property type="term" value="F:Glc3Man9GlcNAc2 oligosaccharide glucosidase activity"/>
    <property type="evidence" value="ECO:0007669"/>
    <property type="project" value="UniProtKB-UniRule"/>
</dbReference>
<evidence type="ECO:0000259" key="5">
    <source>
        <dbReference type="Pfam" id="PF16923"/>
    </source>
</evidence>
<evidence type="ECO:0000313" key="6">
    <source>
        <dbReference type="EMBL" id="OXA44897.1"/>
    </source>
</evidence>
<keyword evidence="2 3" id="KW-0326">Glycosidase</keyword>
<dbReference type="FunFam" id="3.30.420.40:FF:000502">
    <property type="entry name" value="Actin-Related Proteins"/>
    <property type="match status" value="1"/>
</dbReference>
<gene>
    <name evidence="6" type="ORF">Fcan01_19809</name>
</gene>
<feature type="region of interest" description="Disordered" evidence="4">
    <location>
        <begin position="22"/>
        <end position="79"/>
    </location>
</feature>
<dbReference type="InterPro" id="IPR031631">
    <property type="entry name" value="Glyco_hydro_63N"/>
</dbReference>
<dbReference type="PANTHER" id="PTHR10412">
    <property type="entry name" value="MANNOSYL-OLIGOSACCHARIDE GLUCOSIDASE"/>
    <property type="match status" value="1"/>
</dbReference>
<dbReference type="InterPro" id="IPR004000">
    <property type="entry name" value="Actin"/>
</dbReference>
<dbReference type="GO" id="GO:0006487">
    <property type="term" value="P:protein N-linked glycosylation"/>
    <property type="evidence" value="ECO:0007669"/>
    <property type="project" value="UniProtKB-UniRule"/>
</dbReference>
<keyword evidence="1 3" id="KW-0378">Hydrolase</keyword>
<dbReference type="EMBL" id="LNIX01000018">
    <property type="protein sequence ID" value="OXA44897.1"/>
    <property type="molecule type" value="Genomic_DNA"/>
</dbReference>
<dbReference type="AlphaFoldDB" id="A0A226DJM6"/>
<dbReference type="SUPFAM" id="SSF53067">
    <property type="entry name" value="Actin-like ATPase domain"/>
    <property type="match status" value="1"/>
</dbReference>
<dbReference type="GO" id="GO:0005789">
    <property type="term" value="C:endoplasmic reticulum membrane"/>
    <property type="evidence" value="ECO:0007669"/>
    <property type="project" value="UniProtKB-SubCell"/>
</dbReference>
<dbReference type="InterPro" id="IPR043129">
    <property type="entry name" value="ATPase_NBD"/>
</dbReference>
<accession>A0A226DJM6</accession>
<dbReference type="Proteomes" id="UP000198287">
    <property type="component" value="Unassembled WGS sequence"/>
</dbReference>
<proteinExistence type="inferred from homology"/>
<protein>
    <recommendedName>
        <fullName evidence="3">Mannosyl-oligosaccharide glucosidase</fullName>
        <ecNumber evidence="3">3.2.1.106</ecNumber>
    </recommendedName>
</protein>
<dbReference type="InterPro" id="IPR038518">
    <property type="entry name" value="Glyco_hydro_63N_sf"/>
</dbReference>
<dbReference type="STRING" id="158441.A0A226DJM6"/>
<dbReference type="Gene3D" id="2.30.36.70">
    <property type="entry name" value="Actin, Chain A, domain 2"/>
    <property type="match status" value="1"/>
</dbReference>
<evidence type="ECO:0000313" key="7">
    <source>
        <dbReference type="Proteomes" id="UP000198287"/>
    </source>
</evidence>